<protein>
    <submittedName>
        <fullName evidence="2">Tet methylcytosine dioxygenase 1</fullName>
    </submittedName>
</protein>
<feature type="compositionally biased region" description="Basic and acidic residues" evidence="1">
    <location>
        <begin position="335"/>
        <end position="367"/>
    </location>
</feature>
<sequence length="507" mass="55046">MPPTTKSTRRQTPALRKKSQRETRTKPQTRNSEKSRRNAAEKPPKTPVEPTRSTTTTRAQAKSGKSPRGRGNDASRSPGRVSKPRNATGPTRVRRSSSQAENRGKLQEPLSQRRSQRDTQVSAAPCQPPKPRRGRKNSRGSAGRRAASRQQRNKNKPSNVKAPTHDEANEELDNSSEDKIPTVDDENVAEAPPDVKEQGLECEGSSPKEDLCDDTQENSVQNSCDSEDSKTISHNSKGDLKQVTEVTVCDDSDGQPSISSDRSEDHASGTLTSSGSLGVQGDGEENDTSFITRNELDALPGDGKQDDGFAVQHEERKMLDVKENRADESGSVVTEIKDEADHERGESTEAEMIIERPNETVEEKKEAAVSTCESEDSGNKDKENGISSSTAQSQTSTPTSQNPDPPQCNVELSAHMLLVSNTATSNPTKSLSTIDSSELGAVRRAETDIQTTIHGAKPQFPESSVAPAAAPKVQTVIVKRNMPVIICRDTLKPRNMDDSIDGKQPNP</sequence>
<gene>
    <name evidence="2" type="primary">TET1</name>
</gene>
<dbReference type="AlphaFoldDB" id="A0A1A7XIE2"/>
<accession>A0A1A7XIE2</accession>
<feature type="compositionally biased region" description="Basic and acidic residues" evidence="1">
    <location>
        <begin position="303"/>
        <end position="328"/>
    </location>
</feature>
<dbReference type="GO" id="GO:0051213">
    <property type="term" value="F:dioxygenase activity"/>
    <property type="evidence" value="ECO:0007669"/>
    <property type="project" value="UniProtKB-KW"/>
</dbReference>
<keyword evidence="2" id="KW-0223">Dioxygenase</keyword>
<reference evidence="2" key="2">
    <citation type="submission" date="2016-06" db="EMBL/GenBank/DDBJ databases">
        <title>The genome of a short-lived fish provides insights into sex chromosome evolution and the genetic control of aging.</title>
        <authorList>
            <person name="Reichwald K."/>
            <person name="Felder M."/>
            <person name="Petzold A."/>
            <person name="Koch P."/>
            <person name="Groth M."/>
            <person name="Platzer M."/>
        </authorList>
    </citation>
    <scope>NUCLEOTIDE SEQUENCE</scope>
    <source>
        <tissue evidence="2">Brain</tissue>
    </source>
</reference>
<evidence type="ECO:0000256" key="1">
    <source>
        <dbReference type="SAM" id="MobiDB-lite"/>
    </source>
</evidence>
<name>A0A1A7XIE2_9TELE</name>
<feature type="compositionally biased region" description="Low complexity" evidence="1">
    <location>
        <begin position="387"/>
        <end position="402"/>
    </location>
</feature>
<reference evidence="2" key="1">
    <citation type="submission" date="2016-05" db="EMBL/GenBank/DDBJ databases">
        <authorList>
            <person name="Lavstsen T."/>
            <person name="Jespersen J.S."/>
        </authorList>
    </citation>
    <scope>NUCLEOTIDE SEQUENCE</scope>
    <source>
        <tissue evidence="2">Brain</tissue>
    </source>
</reference>
<feature type="compositionally biased region" description="Basic and acidic residues" evidence="1">
    <location>
        <begin position="227"/>
        <end position="242"/>
    </location>
</feature>
<feature type="compositionally biased region" description="Low complexity" evidence="1">
    <location>
        <begin position="139"/>
        <end position="150"/>
    </location>
</feature>
<dbReference type="EMBL" id="HADW01016432">
    <property type="protein sequence ID" value="SBP17832.1"/>
    <property type="molecule type" value="Transcribed_RNA"/>
</dbReference>
<keyword evidence="2" id="KW-0560">Oxidoreductase</keyword>
<organism evidence="2">
    <name type="scientific">Iconisemion striatum</name>
    <dbReference type="NCBI Taxonomy" id="60296"/>
    <lineage>
        <taxon>Eukaryota</taxon>
        <taxon>Metazoa</taxon>
        <taxon>Chordata</taxon>
        <taxon>Craniata</taxon>
        <taxon>Vertebrata</taxon>
        <taxon>Euteleostomi</taxon>
        <taxon>Actinopterygii</taxon>
        <taxon>Neopterygii</taxon>
        <taxon>Teleostei</taxon>
        <taxon>Neoteleostei</taxon>
        <taxon>Acanthomorphata</taxon>
        <taxon>Ovalentaria</taxon>
        <taxon>Atherinomorphae</taxon>
        <taxon>Cyprinodontiformes</taxon>
        <taxon>Nothobranchiidae</taxon>
        <taxon>Iconisemion</taxon>
    </lineage>
</organism>
<proteinExistence type="predicted"/>
<feature type="compositionally biased region" description="Low complexity" evidence="1">
    <location>
        <begin position="268"/>
        <end position="277"/>
    </location>
</feature>
<feature type="non-terminal residue" evidence="2">
    <location>
        <position position="507"/>
    </location>
</feature>
<feature type="region of interest" description="Disordered" evidence="1">
    <location>
        <begin position="1"/>
        <end position="409"/>
    </location>
</feature>
<feature type="compositionally biased region" description="Basic and acidic residues" evidence="1">
    <location>
        <begin position="20"/>
        <end position="44"/>
    </location>
</feature>
<feature type="compositionally biased region" description="Polar residues" evidence="1">
    <location>
        <begin position="109"/>
        <end position="122"/>
    </location>
</feature>
<evidence type="ECO:0000313" key="2">
    <source>
        <dbReference type="EMBL" id="SBP17832.1"/>
    </source>
</evidence>